<dbReference type="Proteomes" id="UP000434957">
    <property type="component" value="Unassembled WGS sequence"/>
</dbReference>
<evidence type="ECO:0000313" key="5">
    <source>
        <dbReference type="Proteomes" id="UP000434957"/>
    </source>
</evidence>
<dbReference type="EMBL" id="QXFV01000455">
    <property type="protein sequence ID" value="KAE9037058.1"/>
    <property type="molecule type" value="Genomic_DNA"/>
</dbReference>
<dbReference type="Proteomes" id="UP000429607">
    <property type="component" value="Unassembled WGS sequence"/>
</dbReference>
<evidence type="ECO:0000313" key="3">
    <source>
        <dbReference type="EMBL" id="KAE9297571.1"/>
    </source>
</evidence>
<evidence type="ECO:0000313" key="2">
    <source>
        <dbReference type="EMBL" id="KAE9037058.1"/>
    </source>
</evidence>
<accession>A0A6A3MUL9</accession>
<name>A0A6A3MUL9_9STRA</name>
<dbReference type="AlphaFoldDB" id="A0A6A3MUL9"/>
<dbReference type="EMBL" id="QXFU01000462">
    <property type="protein sequence ID" value="KAE9032948.1"/>
    <property type="molecule type" value="Genomic_DNA"/>
</dbReference>
<evidence type="ECO:0000313" key="1">
    <source>
        <dbReference type="EMBL" id="KAE9032948.1"/>
    </source>
</evidence>
<organism evidence="1 6">
    <name type="scientific">Phytophthora rubi</name>
    <dbReference type="NCBI Taxonomy" id="129364"/>
    <lineage>
        <taxon>Eukaryota</taxon>
        <taxon>Sar</taxon>
        <taxon>Stramenopiles</taxon>
        <taxon>Oomycota</taxon>
        <taxon>Peronosporomycetes</taxon>
        <taxon>Peronosporales</taxon>
        <taxon>Peronosporaceae</taxon>
        <taxon>Phytophthora</taxon>
    </lineage>
</organism>
<evidence type="ECO:0000313" key="6">
    <source>
        <dbReference type="Proteomes" id="UP000435112"/>
    </source>
</evidence>
<sequence length="70" mass="7832">MAPPITIAGLQEQLRASNSMQISIPEYADITGRLYKTLEVAMKVADIQEKSKLQKTKLNAYEKRPPISTI</sequence>
<dbReference type="EMBL" id="QXFT01002484">
    <property type="protein sequence ID" value="KAE9297571.1"/>
    <property type="molecule type" value="Genomic_DNA"/>
</dbReference>
<comment type="caution">
    <text evidence="1">The sequence shown here is derived from an EMBL/GenBank/DDBJ whole genome shotgun (WGS) entry which is preliminary data.</text>
</comment>
<dbReference type="Proteomes" id="UP000435112">
    <property type="component" value="Unassembled WGS sequence"/>
</dbReference>
<evidence type="ECO:0000313" key="4">
    <source>
        <dbReference type="Proteomes" id="UP000429607"/>
    </source>
</evidence>
<reference evidence="4 6" key="1">
    <citation type="submission" date="2018-09" db="EMBL/GenBank/DDBJ databases">
        <title>Genomic investigation of the strawberry pathogen Phytophthora fragariae indicates pathogenicity is determined by transcriptional variation in three key races.</title>
        <authorList>
            <person name="Adams T.M."/>
            <person name="Armitage A.D."/>
            <person name="Sobczyk M.K."/>
            <person name="Bates H.J."/>
            <person name="Dunwell J.M."/>
            <person name="Nellist C.F."/>
            <person name="Harrison R.J."/>
        </authorList>
    </citation>
    <scope>NUCLEOTIDE SEQUENCE [LARGE SCALE GENOMIC DNA]</scope>
    <source>
        <strain evidence="2 4">SCRP249</strain>
        <strain evidence="1 6">SCRP324</strain>
        <strain evidence="3 5">SCRP333</strain>
    </source>
</reference>
<gene>
    <name evidence="2" type="ORF">PR001_g8542</name>
    <name evidence="1" type="ORF">PR002_g8927</name>
    <name evidence="3" type="ORF">PR003_g23466</name>
</gene>
<proteinExistence type="predicted"/>
<protein>
    <submittedName>
        <fullName evidence="1">Uncharacterized protein</fullName>
    </submittedName>
</protein>
<keyword evidence="5" id="KW-1185">Reference proteome</keyword>